<keyword evidence="2" id="KW-1185">Reference proteome</keyword>
<proteinExistence type="predicted"/>
<gene>
    <name evidence="1" type="ORF">CCHOA_07550</name>
</gene>
<dbReference type="EMBL" id="CP033896">
    <property type="protein sequence ID" value="AZA13902.1"/>
    <property type="molecule type" value="Genomic_DNA"/>
</dbReference>
<dbReference type="KEGG" id="ccho:CCHOA_07550"/>
<reference evidence="1 2" key="1">
    <citation type="submission" date="2018-11" db="EMBL/GenBank/DDBJ databases">
        <authorList>
            <person name="Kleinhagauer T."/>
            <person name="Glaeser S.P."/>
            <person name="Spergser J."/>
            <person name="Ruckert C."/>
            <person name="Kaempfer P."/>
            <person name="Busse H.-J."/>
        </authorList>
    </citation>
    <scope>NUCLEOTIDE SEQUENCE [LARGE SCALE GENOMIC DNA]</scope>
    <source>
        <strain evidence="1 2">200CH</strain>
    </source>
</reference>
<protein>
    <submittedName>
        <fullName evidence="1">Uncharacterized protein</fullName>
    </submittedName>
</protein>
<dbReference type="AlphaFoldDB" id="A0A3G6J7V9"/>
<dbReference type="Proteomes" id="UP000269019">
    <property type="component" value="Chromosome"/>
</dbReference>
<accession>A0A3G6J7V9</accession>
<name>A0A3G6J7V9_9CORY</name>
<evidence type="ECO:0000313" key="1">
    <source>
        <dbReference type="EMBL" id="AZA13902.1"/>
    </source>
</evidence>
<evidence type="ECO:0000313" key="2">
    <source>
        <dbReference type="Proteomes" id="UP000269019"/>
    </source>
</evidence>
<sequence length="35" mass="3780">MLERILSAAPVVQRAPLESTGDYCITPHRGTQAVV</sequence>
<organism evidence="1 2">
    <name type="scientific">Corynebacterium choanae</name>
    <dbReference type="NCBI Taxonomy" id="1862358"/>
    <lineage>
        <taxon>Bacteria</taxon>
        <taxon>Bacillati</taxon>
        <taxon>Actinomycetota</taxon>
        <taxon>Actinomycetes</taxon>
        <taxon>Mycobacteriales</taxon>
        <taxon>Corynebacteriaceae</taxon>
        <taxon>Corynebacterium</taxon>
    </lineage>
</organism>